<dbReference type="AlphaFoldDB" id="A0AA95L2T3"/>
<dbReference type="KEGG" id="pwn:QNH46_06400"/>
<feature type="chain" id="PRO_5041701197" evidence="1">
    <location>
        <begin position="33"/>
        <end position="117"/>
    </location>
</feature>
<dbReference type="RefSeq" id="WP_283927374.1">
    <property type="nucleotide sequence ID" value="NZ_CP126084.1"/>
</dbReference>
<protein>
    <submittedName>
        <fullName evidence="2">Uncharacterized protein</fullName>
    </submittedName>
</protein>
<sequence>MKFSLKRISFITLFLTFLIAITSVLPASTASAANKANDFYDTSPKYVEVSRTINFGKGEKDSSGPSLNYYHITYFPAGRFTGTLQLVNPYLTVISNDGSGYHYVTYKGYVYFNPYWP</sequence>
<accession>A0AA95L2T3</accession>
<evidence type="ECO:0000313" key="2">
    <source>
        <dbReference type="EMBL" id="WHX50292.1"/>
    </source>
</evidence>
<reference evidence="2" key="1">
    <citation type="submission" date="2023-05" db="EMBL/GenBank/DDBJ databases">
        <title>Comparative genomics of Bacillaceae isolates and their secondary metabolite potential.</title>
        <authorList>
            <person name="Song L."/>
            <person name="Nielsen L.J."/>
            <person name="Mohite O."/>
            <person name="Xu X."/>
            <person name="Weber T."/>
            <person name="Kovacs A.T."/>
        </authorList>
    </citation>
    <scope>NUCLEOTIDE SEQUENCE</scope>
    <source>
        <strain evidence="2">B2_4</strain>
    </source>
</reference>
<dbReference type="EMBL" id="CP126084">
    <property type="protein sequence ID" value="WHX50292.1"/>
    <property type="molecule type" value="Genomic_DNA"/>
</dbReference>
<gene>
    <name evidence="2" type="ORF">QNH46_06400</name>
</gene>
<evidence type="ECO:0000313" key="3">
    <source>
        <dbReference type="Proteomes" id="UP001177943"/>
    </source>
</evidence>
<keyword evidence="1" id="KW-0732">Signal</keyword>
<name>A0AA95L2T3_9BACL</name>
<proteinExistence type="predicted"/>
<dbReference type="Proteomes" id="UP001177943">
    <property type="component" value="Chromosome"/>
</dbReference>
<feature type="signal peptide" evidence="1">
    <location>
        <begin position="1"/>
        <end position="32"/>
    </location>
</feature>
<evidence type="ECO:0000256" key="1">
    <source>
        <dbReference type="SAM" id="SignalP"/>
    </source>
</evidence>
<organism evidence="2 3">
    <name type="scientific">Paenibacillus woosongensis</name>
    <dbReference type="NCBI Taxonomy" id="307580"/>
    <lineage>
        <taxon>Bacteria</taxon>
        <taxon>Bacillati</taxon>
        <taxon>Bacillota</taxon>
        <taxon>Bacilli</taxon>
        <taxon>Bacillales</taxon>
        <taxon>Paenibacillaceae</taxon>
        <taxon>Paenibacillus</taxon>
    </lineage>
</organism>